<keyword evidence="5 6" id="KW-0482">Metalloprotease</keyword>
<evidence type="ECO:0000256" key="3">
    <source>
        <dbReference type="ARBA" id="ARBA00022801"/>
    </source>
</evidence>
<evidence type="ECO:0000256" key="4">
    <source>
        <dbReference type="ARBA" id="ARBA00022833"/>
    </source>
</evidence>
<keyword evidence="1 6" id="KW-0645">Protease</keyword>
<feature type="domain" description="Peptidase M48" evidence="7">
    <location>
        <begin position="72"/>
        <end position="265"/>
    </location>
</feature>
<evidence type="ECO:0000313" key="9">
    <source>
        <dbReference type="Proteomes" id="UP001302719"/>
    </source>
</evidence>
<keyword evidence="3 6" id="KW-0378">Hydrolase</keyword>
<keyword evidence="2" id="KW-0479">Metal-binding</keyword>
<evidence type="ECO:0000256" key="5">
    <source>
        <dbReference type="ARBA" id="ARBA00023049"/>
    </source>
</evidence>
<evidence type="ECO:0000256" key="1">
    <source>
        <dbReference type="ARBA" id="ARBA00022670"/>
    </source>
</evidence>
<accession>A0AA96G922</accession>
<keyword evidence="9" id="KW-1185">Reference proteome</keyword>
<reference evidence="8 9" key="1">
    <citation type="submission" date="2023-01" db="EMBL/GenBank/DDBJ databases">
        <title>Cultivation and genomic characterization of new, ubiquitous marine nitrite-oxidizing bacteria from the Nitrospirales.</title>
        <authorList>
            <person name="Mueller A.J."/>
            <person name="Daebeler A."/>
            <person name="Herbold C.W."/>
            <person name="Kirkegaard R.H."/>
            <person name="Daims H."/>
        </authorList>
    </citation>
    <scope>NUCLEOTIDE SEQUENCE [LARGE SCALE GENOMIC DNA]</scope>
    <source>
        <strain evidence="8 9">VA</strain>
    </source>
</reference>
<dbReference type="EMBL" id="CP116967">
    <property type="protein sequence ID" value="WNM56647.1"/>
    <property type="molecule type" value="Genomic_DNA"/>
</dbReference>
<organism evidence="8 9">
    <name type="scientific">Candidatus Nitrospira allomarina</name>
    <dbReference type="NCBI Taxonomy" id="3020900"/>
    <lineage>
        <taxon>Bacteria</taxon>
        <taxon>Pseudomonadati</taxon>
        <taxon>Nitrospirota</taxon>
        <taxon>Nitrospiria</taxon>
        <taxon>Nitrospirales</taxon>
        <taxon>Nitrospiraceae</taxon>
        <taxon>Nitrospira</taxon>
    </lineage>
</organism>
<dbReference type="PROSITE" id="PS51257">
    <property type="entry name" value="PROKAR_LIPOPROTEIN"/>
    <property type="match status" value="1"/>
</dbReference>
<dbReference type="GO" id="GO:0016020">
    <property type="term" value="C:membrane"/>
    <property type="evidence" value="ECO:0007669"/>
    <property type="project" value="TreeGrafter"/>
</dbReference>
<dbReference type="CDD" id="cd07331">
    <property type="entry name" value="M48C_Oma1_like"/>
    <property type="match status" value="1"/>
</dbReference>
<dbReference type="AlphaFoldDB" id="A0AA96G922"/>
<dbReference type="RefSeq" id="WP_312640248.1">
    <property type="nucleotide sequence ID" value="NZ_CP116967.1"/>
</dbReference>
<evidence type="ECO:0000259" key="7">
    <source>
        <dbReference type="Pfam" id="PF01435"/>
    </source>
</evidence>
<dbReference type="InterPro" id="IPR051156">
    <property type="entry name" value="Mito/Outer_Membr_Metalloprot"/>
</dbReference>
<dbReference type="Gene3D" id="3.30.2010.10">
    <property type="entry name" value="Metalloproteases ('zincins'), catalytic domain"/>
    <property type="match status" value="1"/>
</dbReference>
<dbReference type="InterPro" id="IPR001915">
    <property type="entry name" value="Peptidase_M48"/>
</dbReference>
<keyword evidence="4 6" id="KW-0862">Zinc</keyword>
<dbReference type="KEGG" id="nall:PP769_11735"/>
<evidence type="ECO:0000256" key="2">
    <source>
        <dbReference type="ARBA" id="ARBA00022723"/>
    </source>
</evidence>
<evidence type="ECO:0000256" key="6">
    <source>
        <dbReference type="RuleBase" id="RU003983"/>
    </source>
</evidence>
<dbReference type="GO" id="GO:0051603">
    <property type="term" value="P:proteolysis involved in protein catabolic process"/>
    <property type="evidence" value="ECO:0007669"/>
    <property type="project" value="TreeGrafter"/>
</dbReference>
<dbReference type="GO" id="GO:0046872">
    <property type="term" value="F:metal ion binding"/>
    <property type="evidence" value="ECO:0007669"/>
    <property type="project" value="UniProtKB-KW"/>
</dbReference>
<dbReference type="GO" id="GO:0004222">
    <property type="term" value="F:metalloendopeptidase activity"/>
    <property type="evidence" value="ECO:0007669"/>
    <property type="project" value="InterPro"/>
</dbReference>
<comment type="similarity">
    <text evidence="6">Belongs to the peptidase M48 family.</text>
</comment>
<evidence type="ECO:0000313" key="8">
    <source>
        <dbReference type="EMBL" id="WNM56647.1"/>
    </source>
</evidence>
<protein>
    <submittedName>
        <fullName evidence="8">M48 family metallopeptidase</fullName>
    </submittedName>
</protein>
<comment type="cofactor">
    <cofactor evidence="6">
        <name>Zn(2+)</name>
        <dbReference type="ChEBI" id="CHEBI:29105"/>
    </cofactor>
    <text evidence="6">Binds 1 zinc ion per subunit.</text>
</comment>
<dbReference type="PANTHER" id="PTHR22726">
    <property type="entry name" value="METALLOENDOPEPTIDASE OMA1"/>
    <property type="match status" value="1"/>
</dbReference>
<dbReference type="Proteomes" id="UP001302719">
    <property type="component" value="Chromosome"/>
</dbReference>
<gene>
    <name evidence="8" type="ORF">PP769_11735</name>
</gene>
<sequence length="290" mass="31299">MHNQVRNTRLQQVKHFCIVCILIGMAVGCETVPYTDRSQLVVVPQSQATEMGEQAFQQILSDPKVQLSQSPEEQEAVQRVAERIIQAAKESKFAEDAKAFKWEVTVIKDDQTKNAFALPGGKIAVYTGIFPVAKTDAGLAAILGHEVVHALARHGSERMSQEVLAQAGLSAAAVGLGASGAGPLVGQATMAALGLGTKVGILLPYSRTHESEADSIGLILAARAGYDPQEAVRVWQRMQQGSEGAPSEFLSTHPSHETRITRLQEQMPEALKIFQKVEHAPEHQLPGVNQ</sequence>
<proteinExistence type="inferred from homology"/>
<name>A0AA96G922_9BACT</name>
<dbReference type="Pfam" id="PF01435">
    <property type="entry name" value="Peptidase_M48"/>
    <property type="match status" value="1"/>
</dbReference>
<dbReference type="PANTHER" id="PTHR22726:SF24">
    <property type="entry name" value="M48 FAMILY METALLOPEPTIDASE"/>
    <property type="match status" value="1"/>
</dbReference>